<accession>X1B7N0</accession>
<sequence>SISDHTKELLNAKINYVRKIFKKIKERVKNNIFLTNFVTFANILGPEFRMFTDIPSVITPLYEWDGLTWIGSYANPDHLGPLMEKCYDLFKQYGIGPIIYMKSMKSSHYCVFRPIIRYNKKKEQAIVEELQKEFLKVMLEYDCVPYKTPVWMTEKIRERCDPNWIKLLERIKNAMDPNNIFNPGKWGL</sequence>
<feature type="non-terminal residue" evidence="4">
    <location>
        <position position="1"/>
    </location>
</feature>
<dbReference type="SUPFAM" id="SSF55103">
    <property type="entry name" value="FAD-linked oxidases, C-terminal domain"/>
    <property type="match status" value="1"/>
</dbReference>
<keyword evidence="2" id="KW-0274">FAD</keyword>
<dbReference type="Gene3D" id="1.10.45.10">
    <property type="entry name" value="Vanillyl-alcohol Oxidase, Chain A, domain 4"/>
    <property type="match status" value="1"/>
</dbReference>
<dbReference type="InterPro" id="IPR004113">
    <property type="entry name" value="FAD-bd_oxidored_4_C"/>
</dbReference>
<reference evidence="4" key="1">
    <citation type="journal article" date="2014" name="Front. Microbiol.">
        <title>High frequency of phylogenetically diverse reductive dehalogenase-homologous genes in deep subseafloor sedimentary metagenomes.</title>
        <authorList>
            <person name="Kawai M."/>
            <person name="Futagami T."/>
            <person name="Toyoda A."/>
            <person name="Takaki Y."/>
            <person name="Nishi S."/>
            <person name="Hori S."/>
            <person name="Arai W."/>
            <person name="Tsubouchi T."/>
            <person name="Morono Y."/>
            <person name="Uchiyama I."/>
            <person name="Ito T."/>
            <person name="Fujiyama A."/>
            <person name="Inagaki F."/>
            <person name="Takami H."/>
        </authorList>
    </citation>
    <scope>NUCLEOTIDE SEQUENCE</scope>
    <source>
        <strain evidence="4">Expedition CK06-06</strain>
    </source>
</reference>
<dbReference type="GO" id="GO:0050660">
    <property type="term" value="F:flavin adenine dinucleotide binding"/>
    <property type="evidence" value="ECO:0007669"/>
    <property type="project" value="InterPro"/>
</dbReference>
<evidence type="ECO:0000256" key="2">
    <source>
        <dbReference type="ARBA" id="ARBA00022827"/>
    </source>
</evidence>
<dbReference type="AlphaFoldDB" id="X1B7N0"/>
<dbReference type="EMBL" id="BART01023274">
    <property type="protein sequence ID" value="GAG91110.1"/>
    <property type="molecule type" value="Genomic_DNA"/>
</dbReference>
<name>X1B7N0_9ZZZZ</name>
<evidence type="ECO:0000259" key="3">
    <source>
        <dbReference type="Pfam" id="PF02913"/>
    </source>
</evidence>
<dbReference type="InterPro" id="IPR016164">
    <property type="entry name" value="FAD-linked_Oxase-like_C"/>
</dbReference>
<organism evidence="4">
    <name type="scientific">marine sediment metagenome</name>
    <dbReference type="NCBI Taxonomy" id="412755"/>
    <lineage>
        <taxon>unclassified sequences</taxon>
        <taxon>metagenomes</taxon>
        <taxon>ecological metagenomes</taxon>
    </lineage>
</organism>
<dbReference type="Pfam" id="PF02913">
    <property type="entry name" value="FAD-oxidase_C"/>
    <property type="match status" value="1"/>
</dbReference>
<dbReference type="InterPro" id="IPR016171">
    <property type="entry name" value="Vanillyl_alc_oxidase_C-sub2"/>
</dbReference>
<protein>
    <recommendedName>
        <fullName evidence="3">FAD-binding oxidoreductase/transferase type 4 C-terminal domain-containing protein</fullName>
    </recommendedName>
</protein>
<gene>
    <name evidence="4" type="ORF">S01H4_42394</name>
</gene>
<dbReference type="GO" id="GO:0003824">
    <property type="term" value="F:catalytic activity"/>
    <property type="evidence" value="ECO:0007669"/>
    <property type="project" value="InterPro"/>
</dbReference>
<evidence type="ECO:0000256" key="1">
    <source>
        <dbReference type="ARBA" id="ARBA00022630"/>
    </source>
</evidence>
<comment type="caution">
    <text evidence="4">The sequence shown here is derived from an EMBL/GenBank/DDBJ whole genome shotgun (WGS) entry which is preliminary data.</text>
</comment>
<feature type="domain" description="FAD-binding oxidoreductase/transferase type 4 C-terminal" evidence="3">
    <location>
        <begin position="154"/>
        <end position="185"/>
    </location>
</feature>
<proteinExistence type="predicted"/>
<evidence type="ECO:0000313" key="4">
    <source>
        <dbReference type="EMBL" id="GAG91110.1"/>
    </source>
</evidence>
<keyword evidence="1" id="KW-0285">Flavoprotein</keyword>